<evidence type="ECO:0000256" key="1">
    <source>
        <dbReference type="SAM" id="SignalP"/>
    </source>
</evidence>
<evidence type="ECO:0000313" key="3">
    <source>
        <dbReference type="Proteomes" id="UP000315471"/>
    </source>
</evidence>
<name>A0A5C6DNX2_9BACT</name>
<keyword evidence="1" id="KW-0732">Signal</keyword>
<sequence precursor="true">MMIPDRQLKRACALFASMLMSTLVARPVMAEVPDSLIFETLFINGQQQILARYSNHTEDAPAFNGVAADSLSKERVGTWKDPTYGYFSIGMKLIQDKFKDPDKLQSFSLDKASLDKASLDKVKARHFKLVGVSGYTRNAAAGRRDFGVRAKRLLAQ</sequence>
<dbReference type="EMBL" id="SJPY01000007">
    <property type="protein sequence ID" value="TWU37904.1"/>
    <property type="molecule type" value="Genomic_DNA"/>
</dbReference>
<proteinExistence type="predicted"/>
<accession>A0A5C6DNX2</accession>
<dbReference type="AlphaFoldDB" id="A0A5C6DNX2"/>
<dbReference type="Proteomes" id="UP000315471">
    <property type="component" value="Unassembled WGS sequence"/>
</dbReference>
<reference evidence="2 3" key="1">
    <citation type="submission" date="2019-02" db="EMBL/GenBank/DDBJ databases">
        <title>Deep-cultivation of Planctomycetes and their phenomic and genomic characterization uncovers novel biology.</title>
        <authorList>
            <person name="Wiegand S."/>
            <person name="Jogler M."/>
            <person name="Boedeker C."/>
            <person name="Pinto D."/>
            <person name="Vollmers J."/>
            <person name="Rivas-Marin E."/>
            <person name="Kohn T."/>
            <person name="Peeters S.H."/>
            <person name="Heuer A."/>
            <person name="Rast P."/>
            <person name="Oberbeckmann S."/>
            <person name="Bunk B."/>
            <person name="Jeske O."/>
            <person name="Meyerdierks A."/>
            <person name="Storesund J.E."/>
            <person name="Kallscheuer N."/>
            <person name="Luecker S."/>
            <person name="Lage O.M."/>
            <person name="Pohl T."/>
            <person name="Merkel B.J."/>
            <person name="Hornburger P."/>
            <person name="Mueller R.-W."/>
            <person name="Bruemmer F."/>
            <person name="Labrenz M."/>
            <person name="Spormann A.M."/>
            <person name="Op Den Camp H."/>
            <person name="Overmann J."/>
            <person name="Amann R."/>
            <person name="Jetten M.S.M."/>
            <person name="Mascher T."/>
            <person name="Medema M.H."/>
            <person name="Devos D.P."/>
            <person name="Kaster A.-K."/>
            <person name="Ovreas L."/>
            <person name="Rohde M."/>
            <person name="Galperin M.Y."/>
            <person name="Jogler C."/>
        </authorList>
    </citation>
    <scope>NUCLEOTIDE SEQUENCE [LARGE SCALE GENOMIC DNA]</scope>
    <source>
        <strain evidence="2 3">Q31b</strain>
    </source>
</reference>
<protein>
    <submittedName>
        <fullName evidence="2">Uncharacterized protein</fullName>
    </submittedName>
</protein>
<keyword evidence="3" id="KW-1185">Reference proteome</keyword>
<evidence type="ECO:0000313" key="2">
    <source>
        <dbReference type="EMBL" id="TWU37904.1"/>
    </source>
</evidence>
<comment type="caution">
    <text evidence="2">The sequence shown here is derived from an EMBL/GenBank/DDBJ whole genome shotgun (WGS) entry which is preliminary data.</text>
</comment>
<gene>
    <name evidence="2" type="ORF">Q31b_46930</name>
</gene>
<feature type="signal peptide" evidence="1">
    <location>
        <begin position="1"/>
        <end position="30"/>
    </location>
</feature>
<feature type="chain" id="PRO_5022925858" evidence="1">
    <location>
        <begin position="31"/>
        <end position="156"/>
    </location>
</feature>
<organism evidence="2 3">
    <name type="scientific">Novipirellula aureliae</name>
    <dbReference type="NCBI Taxonomy" id="2527966"/>
    <lineage>
        <taxon>Bacteria</taxon>
        <taxon>Pseudomonadati</taxon>
        <taxon>Planctomycetota</taxon>
        <taxon>Planctomycetia</taxon>
        <taxon>Pirellulales</taxon>
        <taxon>Pirellulaceae</taxon>
        <taxon>Novipirellula</taxon>
    </lineage>
</organism>